<keyword evidence="8" id="KW-0732">Signal</keyword>
<dbReference type="PANTHER" id="PTHR33577">
    <property type="entry name" value="STERIGMATOCYSTIN BIOSYNTHESIS PEROXIDASE STCC-RELATED"/>
    <property type="match status" value="1"/>
</dbReference>
<keyword evidence="5" id="KW-0560">Oxidoreductase</keyword>
<proteinExistence type="inferred from homology"/>
<keyword evidence="3" id="KW-0349">Heme</keyword>
<dbReference type="RefSeq" id="XP_062721371.1">
    <property type="nucleotide sequence ID" value="XM_062870405.1"/>
</dbReference>
<reference evidence="10" key="2">
    <citation type="submission" date="2023-06" db="EMBL/GenBank/DDBJ databases">
        <authorList>
            <consortium name="Lawrence Berkeley National Laboratory"/>
            <person name="Mondo S.J."/>
            <person name="Hensen N."/>
            <person name="Bonometti L."/>
            <person name="Westerberg I."/>
            <person name="Brannstrom I.O."/>
            <person name="Guillou S."/>
            <person name="Cros-Aarteil S."/>
            <person name="Calhoun S."/>
            <person name="Haridas S."/>
            <person name="Kuo A."/>
            <person name="Pangilinan J."/>
            <person name="Riley R."/>
            <person name="Labutti K."/>
            <person name="Andreopoulos B."/>
            <person name="Lipzen A."/>
            <person name="Chen C."/>
            <person name="Yanf M."/>
            <person name="Daum C."/>
            <person name="Ng V."/>
            <person name="Clum A."/>
            <person name="Steindorff A."/>
            <person name="Ohm R."/>
            <person name="Martin F."/>
            <person name="Silar P."/>
            <person name="Natvig D."/>
            <person name="Lalanne C."/>
            <person name="Gautier V."/>
            <person name="Ament-Velasquez S.L."/>
            <person name="Kruys A."/>
            <person name="Hutchinson M.I."/>
            <person name="Powell A.J."/>
            <person name="Barry K."/>
            <person name="Miller A.N."/>
            <person name="Grigoriev I.V."/>
            <person name="Debuchy R."/>
            <person name="Gladieux P."/>
            <person name="Thoren M.H."/>
            <person name="Johannesson H."/>
        </authorList>
    </citation>
    <scope>NUCLEOTIDE SEQUENCE</scope>
    <source>
        <strain evidence="10">CBS 333.67</strain>
    </source>
</reference>
<evidence type="ECO:0000256" key="2">
    <source>
        <dbReference type="ARBA" id="ARBA00022559"/>
    </source>
</evidence>
<dbReference type="AlphaFoldDB" id="A0AAJ0GT10"/>
<feature type="signal peptide" evidence="8">
    <location>
        <begin position="1"/>
        <end position="20"/>
    </location>
</feature>
<evidence type="ECO:0000256" key="4">
    <source>
        <dbReference type="ARBA" id="ARBA00022723"/>
    </source>
</evidence>
<dbReference type="SUPFAM" id="SSF47571">
    <property type="entry name" value="Cloroperoxidase"/>
    <property type="match status" value="1"/>
</dbReference>
<dbReference type="Pfam" id="PF01328">
    <property type="entry name" value="Peroxidase_2"/>
    <property type="match status" value="1"/>
</dbReference>
<accession>A0AAJ0GT10</accession>
<evidence type="ECO:0000256" key="7">
    <source>
        <dbReference type="ARBA" id="ARBA00025795"/>
    </source>
</evidence>
<evidence type="ECO:0000256" key="1">
    <source>
        <dbReference type="ARBA" id="ARBA00001970"/>
    </source>
</evidence>
<dbReference type="Gene3D" id="1.10.489.10">
    <property type="entry name" value="Chloroperoxidase-like"/>
    <property type="match status" value="1"/>
</dbReference>
<evidence type="ECO:0000256" key="8">
    <source>
        <dbReference type="SAM" id="SignalP"/>
    </source>
</evidence>
<dbReference type="InterPro" id="IPR000028">
    <property type="entry name" value="Chloroperoxidase"/>
</dbReference>
<dbReference type="PROSITE" id="PS51405">
    <property type="entry name" value="HEME_HALOPEROXIDASE"/>
    <property type="match status" value="1"/>
</dbReference>
<dbReference type="PANTHER" id="PTHR33577:SF7">
    <property type="entry name" value="HEME HALOPEROXIDASE FAMILY PROFILE DOMAIN-CONTAINING PROTEIN"/>
    <property type="match status" value="1"/>
</dbReference>
<comment type="cofactor">
    <cofactor evidence="1">
        <name>heme b</name>
        <dbReference type="ChEBI" id="CHEBI:60344"/>
    </cofactor>
</comment>
<protein>
    <submittedName>
        <fullName evidence="10">Chloroperoxidase</fullName>
    </submittedName>
</protein>
<comment type="similarity">
    <text evidence="7">Belongs to the chloroperoxidase family.</text>
</comment>
<sequence length="281" mass="31295">MKLFIVLLSGISTLPRGISADSAVKPREYNVGKIPEWHPPRANDFRGPCPMMNTLANHGILPRDGRNITREAVIKGMKQGLNFDPALATVMFDQAVIANPEPNATYFTLDHLNRHNVLEHDASLSRTDAFFGSNHIFNQTIFDQTRRYWSEPVITTAHMANAKIARQIDSKAFNPTYRFTDAVEHFSLGEMAAPFIAFGDLDAATVNRTLVEYFFQNERLPTELGWRVRDNVVGVEAILRISNLISNATSLFTTDSGEGSAGNATAKKLRRDLHAGVPRDL</sequence>
<dbReference type="Proteomes" id="UP001273166">
    <property type="component" value="Unassembled WGS sequence"/>
</dbReference>
<gene>
    <name evidence="10" type="ORF">B0T15DRAFT_555860</name>
</gene>
<evidence type="ECO:0000259" key="9">
    <source>
        <dbReference type="PROSITE" id="PS51405"/>
    </source>
</evidence>
<keyword evidence="6" id="KW-0408">Iron</keyword>
<dbReference type="GO" id="GO:0004601">
    <property type="term" value="F:peroxidase activity"/>
    <property type="evidence" value="ECO:0007669"/>
    <property type="project" value="UniProtKB-KW"/>
</dbReference>
<name>A0AAJ0GT10_9PEZI</name>
<comment type="caution">
    <text evidence="10">The sequence shown here is derived from an EMBL/GenBank/DDBJ whole genome shotgun (WGS) entry which is preliminary data.</text>
</comment>
<keyword evidence="11" id="KW-1185">Reference proteome</keyword>
<dbReference type="InterPro" id="IPR036851">
    <property type="entry name" value="Chloroperoxidase-like_sf"/>
</dbReference>
<dbReference type="EMBL" id="JAUDZG010000004">
    <property type="protein sequence ID" value="KAK3305591.1"/>
    <property type="molecule type" value="Genomic_DNA"/>
</dbReference>
<feature type="domain" description="Heme haloperoxidase family profile" evidence="9">
    <location>
        <begin position="33"/>
        <end position="240"/>
    </location>
</feature>
<keyword evidence="2" id="KW-0575">Peroxidase</keyword>
<evidence type="ECO:0000256" key="6">
    <source>
        <dbReference type="ARBA" id="ARBA00023004"/>
    </source>
</evidence>
<evidence type="ECO:0000313" key="10">
    <source>
        <dbReference type="EMBL" id="KAK3305591.1"/>
    </source>
</evidence>
<evidence type="ECO:0000313" key="11">
    <source>
        <dbReference type="Proteomes" id="UP001273166"/>
    </source>
</evidence>
<organism evidence="10 11">
    <name type="scientific">Chaetomium strumarium</name>
    <dbReference type="NCBI Taxonomy" id="1170767"/>
    <lineage>
        <taxon>Eukaryota</taxon>
        <taxon>Fungi</taxon>
        <taxon>Dikarya</taxon>
        <taxon>Ascomycota</taxon>
        <taxon>Pezizomycotina</taxon>
        <taxon>Sordariomycetes</taxon>
        <taxon>Sordariomycetidae</taxon>
        <taxon>Sordariales</taxon>
        <taxon>Chaetomiaceae</taxon>
        <taxon>Chaetomium</taxon>
    </lineage>
</organism>
<dbReference type="GO" id="GO:0046872">
    <property type="term" value="F:metal ion binding"/>
    <property type="evidence" value="ECO:0007669"/>
    <property type="project" value="UniProtKB-KW"/>
</dbReference>
<keyword evidence="4" id="KW-0479">Metal-binding</keyword>
<evidence type="ECO:0000256" key="5">
    <source>
        <dbReference type="ARBA" id="ARBA00023002"/>
    </source>
</evidence>
<dbReference type="GeneID" id="87889234"/>
<reference evidence="10" key="1">
    <citation type="journal article" date="2023" name="Mol. Phylogenet. Evol.">
        <title>Genome-scale phylogeny and comparative genomics of the fungal order Sordariales.</title>
        <authorList>
            <person name="Hensen N."/>
            <person name="Bonometti L."/>
            <person name="Westerberg I."/>
            <person name="Brannstrom I.O."/>
            <person name="Guillou S."/>
            <person name="Cros-Aarteil S."/>
            <person name="Calhoun S."/>
            <person name="Haridas S."/>
            <person name="Kuo A."/>
            <person name="Mondo S."/>
            <person name="Pangilinan J."/>
            <person name="Riley R."/>
            <person name="LaButti K."/>
            <person name="Andreopoulos B."/>
            <person name="Lipzen A."/>
            <person name="Chen C."/>
            <person name="Yan M."/>
            <person name="Daum C."/>
            <person name="Ng V."/>
            <person name="Clum A."/>
            <person name="Steindorff A."/>
            <person name="Ohm R.A."/>
            <person name="Martin F."/>
            <person name="Silar P."/>
            <person name="Natvig D.O."/>
            <person name="Lalanne C."/>
            <person name="Gautier V."/>
            <person name="Ament-Velasquez S.L."/>
            <person name="Kruys A."/>
            <person name="Hutchinson M.I."/>
            <person name="Powell A.J."/>
            <person name="Barry K."/>
            <person name="Miller A.N."/>
            <person name="Grigoriev I.V."/>
            <person name="Debuchy R."/>
            <person name="Gladieux P."/>
            <person name="Hiltunen Thoren M."/>
            <person name="Johannesson H."/>
        </authorList>
    </citation>
    <scope>NUCLEOTIDE SEQUENCE</scope>
    <source>
        <strain evidence="10">CBS 333.67</strain>
    </source>
</reference>
<evidence type="ECO:0000256" key="3">
    <source>
        <dbReference type="ARBA" id="ARBA00022617"/>
    </source>
</evidence>
<feature type="chain" id="PRO_5042586385" evidence="8">
    <location>
        <begin position="21"/>
        <end position="281"/>
    </location>
</feature>